<reference evidence="1 2" key="1">
    <citation type="journal article" date="2016" name="Nat. Commun.">
        <title>Thousands of microbial genomes shed light on interconnected biogeochemical processes in an aquifer system.</title>
        <authorList>
            <person name="Anantharaman K."/>
            <person name="Brown C.T."/>
            <person name="Hug L.A."/>
            <person name="Sharon I."/>
            <person name="Castelle C.J."/>
            <person name="Probst A.J."/>
            <person name="Thomas B.C."/>
            <person name="Singh A."/>
            <person name="Wilkins M.J."/>
            <person name="Karaoz U."/>
            <person name="Brodie E.L."/>
            <person name="Williams K.H."/>
            <person name="Hubbard S.S."/>
            <person name="Banfield J.F."/>
        </authorList>
    </citation>
    <scope>NUCLEOTIDE SEQUENCE [LARGE SCALE GENOMIC DNA]</scope>
</reference>
<dbReference type="Proteomes" id="UP000178771">
    <property type="component" value="Unassembled WGS sequence"/>
</dbReference>
<dbReference type="EMBL" id="MEVH01000017">
    <property type="protein sequence ID" value="OGC51609.1"/>
    <property type="molecule type" value="Genomic_DNA"/>
</dbReference>
<evidence type="ECO:0000313" key="1">
    <source>
        <dbReference type="EMBL" id="OGC51609.1"/>
    </source>
</evidence>
<proteinExistence type="predicted"/>
<evidence type="ECO:0000313" key="2">
    <source>
        <dbReference type="Proteomes" id="UP000178771"/>
    </source>
</evidence>
<comment type="caution">
    <text evidence="1">The sequence shown here is derived from an EMBL/GenBank/DDBJ whole genome shotgun (WGS) entry which is preliminary data.</text>
</comment>
<accession>A0A1F4V384</accession>
<dbReference type="AlphaFoldDB" id="A0A1F4V384"/>
<gene>
    <name evidence="1" type="ORF">A2982_01100</name>
</gene>
<name>A0A1F4V384_UNCKA</name>
<organism evidence="1 2">
    <name type="scientific">candidate division WWE3 bacterium RIFCSPLOWO2_01_FULL_39_13</name>
    <dbReference type="NCBI Taxonomy" id="1802624"/>
    <lineage>
        <taxon>Bacteria</taxon>
        <taxon>Katanobacteria</taxon>
    </lineage>
</organism>
<sequence>MKQVLIVLDSAGGGKKTKYGSYICFWAAFIYDPKINSTETAKKLNEVDRYEVDILHKGIKPNSIRSGATYLSYEDQIKFSTMVL</sequence>
<dbReference type="STRING" id="1802624.A2982_01100"/>
<protein>
    <submittedName>
        <fullName evidence="1">Uncharacterized protein</fullName>
    </submittedName>
</protein>